<evidence type="ECO:0000256" key="8">
    <source>
        <dbReference type="SAM" id="Phobius"/>
    </source>
</evidence>
<proteinExistence type="inferred from homology"/>
<dbReference type="CDD" id="cd06550">
    <property type="entry name" value="TM_ABC_iron-siderophores_like"/>
    <property type="match status" value="1"/>
</dbReference>
<organism evidence="9 10">
    <name type="scientific">Brevibacillus fluminis</name>
    <dbReference type="NCBI Taxonomy" id="511487"/>
    <lineage>
        <taxon>Bacteria</taxon>
        <taxon>Bacillati</taxon>
        <taxon>Bacillota</taxon>
        <taxon>Bacilli</taxon>
        <taxon>Bacillales</taxon>
        <taxon>Paenibacillaceae</taxon>
        <taxon>Brevibacillus</taxon>
    </lineage>
</organism>
<feature type="transmembrane region" description="Helical" evidence="8">
    <location>
        <begin position="200"/>
        <end position="218"/>
    </location>
</feature>
<sequence>MRIGPTSQLLPKRGVIAAIALIVATIAVAVVSTGMGETNYSPIEVLKVLLGSGTEDQVLVIQTFRLPRIICALLVGLSLGAAGAIMQGVARNPLASPDILGITGGASVAAVAFLTLFETMSIQFLPFAAFLGSAVVSAILYGLAWKNGVTPMRLVLIGIGIKAIMAALTTTLIVKAPIYLTAKAMTWLTGSLYGTQWTDVIMLLPWTVVLLGLSMVFARNMNALQMGESIAAGIGSAVQRQQFVLILMCVGLSGAAVGIGGAIGFVALLAPHIAKQLVGPSFETMLPVSAVVGAFIVTSADLIGRVAFSPIDVPVGAITSAIGAPFFIYLLYKNS</sequence>
<name>A0A3M8DJU3_9BACL</name>
<comment type="caution">
    <text evidence="9">The sequence shown here is derived from an EMBL/GenBank/DDBJ whole genome shotgun (WGS) entry which is preliminary data.</text>
</comment>
<evidence type="ECO:0000256" key="2">
    <source>
        <dbReference type="ARBA" id="ARBA00007935"/>
    </source>
</evidence>
<evidence type="ECO:0000256" key="1">
    <source>
        <dbReference type="ARBA" id="ARBA00004651"/>
    </source>
</evidence>
<dbReference type="InterPro" id="IPR037294">
    <property type="entry name" value="ABC_BtuC-like"/>
</dbReference>
<dbReference type="Proteomes" id="UP000271031">
    <property type="component" value="Unassembled WGS sequence"/>
</dbReference>
<keyword evidence="4" id="KW-1003">Cell membrane</keyword>
<keyword evidence="6 8" id="KW-1133">Transmembrane helix</keyword>
<dbReference type="GO" id="GO:0022857">
    <property type="term" value="F:transmembrane transporter activity"/>
    <property type="evidence" value="ECO:0007669"/>
    <property type="project" value="InterPro"/>
</dbReference>
<dbReference type="PANTHER" id="PTHR30472:SF24">
    <property type="entry name" value="FERRIC ENTEROBACTIN TRANSPORT SYSTEM PERMEASE PROTEIN FEPG"/>
    <property type="match status" value="1"/>
</dbReference>
<comment type="subcellular location">
    <subcellularLocation>
        <location evidence="1">Cell membrane</location>
        <topology evidence="1">Multi-pass membrane protein</topology>
    </subcellularLocation>
</comment>
<feature type="transmembrane region" description="Helical" evidence="8">
    <location>
        <begin position="285"/>
        <end position="304"/>
    </location>
</feature>
<dbReference type="Gene3D" id="1.10.3470.10">
    <property type="entry name" value="ABC transporter involved in vitamin B12 uptake, BtuC"/>
    <property type="match status" value="1"/>
</dbReference>
<evidence type="ECO:0000256" key="4">
    <source>
        <dbReference type="ARBA" id="ARBA00022475"/>
    </source>
</evidence>
<dbReference type="GO" id="GO:0033214">
    <property type="term" value="P:siderophore-iron import into cell"/>
    <property type="evidence" value="ECO:0007669"/>
    <property type="project" value="TreeGrafter"/>
</dbReference>
<feature type="transmembrane region" description="Helical" evidence="8">
    <location>
        <begin position="66"/>
        <end position="86"/>
    </location>
</feature>
<keyword evidence="3" id="KW-0813">Transport</keyword>
<dbReference type="SUPFAM" id="SSF81345">
    <property type="entry name" value="ABC transporter involved in vitamin B12 uptake, BtuC"/>
    <property type="match status" value="1"/>
</dbReference>
<dbReference type="FunFam" id="1.10.3470.10:FF:000001">
    <property type="entry name" value="Vitamin B12 ABC transporter permease BtuC"/>
    <property type="match status" value="1"/>
</dbReference>
<dbReference type="GO" id="GO:0005886">
    <property type="term" value="C:plasma membrane"/>
    <property type="evidence" value="ECO:0007669"/>
    <property type="project" value="UniProtKB-SubCell"/>
</dbReference>
<evidence type="ECO:0000256" key="3">
    <source>
        <dbReference type="ARBA" id="ARBA00022448"/>
    </source>
</evidence>
<keyword evidence="5 8" id="KW-0812">Transmembrane</keyword>
<dbReference type="OrthoDB" id="9811721at2"/>
<keyword evidence="7 8" id="KW-0472">Membrane</keyword>
<evidence type="ECO:0000313" key="10">
    <source>
        <dbReference type="Proteomes" id="UP000271031"/>
    </source>
</evidence>
<comment type="similarity">
    <text evidence="2">Belongs to the binding-protein-dependent transport system permease family. FecCD subfamily.</text>
</comment>
<evidence type="ECO:0000313" key="9">
    <source>
        <dbReference type="EMBL" id="RNB87721.1"/>
    </source>
</evidence>
<dbReference type="Pfam" id="PF01032">
    <property type="entry name" value="FecCD"/>
    <property type="match status" value="1"/>
</dbReference>
<evidence type="ECO:0000256" key="6">
    <source>
        <dbReference type="ARBA" id="ARBA00022989"/>
    </source>
</evidence>
<accession>A0A3M8DJU3</accession>
<feature type="transmembrane region" description="Helical" evidence="8">
    <location>
        <begin position="123"/>
        <end position="143"/>
    </location>
</feature>
<keyword evidence="10" id="KW-1185">Reference proteome</keyword>
<feature type="transmembrane region" description="Helical" evidence="8">
    <location>
        <begin position="98"/>
        <end position="117"/>
    </location>
</feature>
<gene>
    <name evidence="9" type="ORF">EDM56_13715</name>
</gene>
<feature type="transmembrane region" description="Helical" evidence="8">
    <location>
        <begin position="243"/>
        <end position="273"/>
    </location>
</feature>
<feature type="transmembrane region" description="Helical" evidence="8">
    <location>
        <begin position="155"/>
        <end position="180"/>
    </location>
</feature>
<feature type="transmembrane region" description="Helical" evidence="8">
    <location>
        <begin position="15"/>
        <end position="35"/>
    </location>
</feature>
<evidence type="ECO:0000256" key="7">
    <source>
        <dbReference type="ARBA" id="ARBA00023136"/>
    </source>
</evidence>
<dbReference type="EMBL" id="RHHQ01000011">
    <property type="protein sequence ID" value="RNB87721.1"/>
    <property type="molecule type" value="Genomic_DNA"/>
</dbReference>
<protein>
    <submittedName>
        <fullName evidence="9">Iron ABC transporter permease</fullName>
    </submittedName>
</protein>
<evidence type="ECO:0000256" key="5">
    <source>
        <dbReference type="ARBA" id="ARBA00022692"/>
    </source>
</evidence>
<reference evidence="9 10" key="1">
    <citation type="submission" date="2018-10" db="EMBL/GenBank/DDBJ databases">
        <title>Phylogenomics of Brevibacillus.</title>
        <authorList>
            <person name="Dunlap C."/>
        </authorList>
    </citation>
    <scope>NUCLEOTIDE SEQUENCE [LARGE SCALE GENOMIC DNA]</scope>
    <source>
        <strain evidence="9 10">JCM 15716</strain>
    </source>
</reference>
<dbReference type="AlphaFoldDB" id="A0A3M8DJU3"/>
<feature type="transmembrane region" description="Helical" evidence="8">
    <location>
        <begin position="311"/>
        <end position="332"/>
    </location>
</feature>
<dbReference type="InterPro" id="IPR000522">
    <property type="entry name" value="ABC_transptr_permease_BtuC"/>
</dbReference>
<dbReference type="PANTHER" id="PTHR30472">
    <property type="entry name" value="FERRIC ENTEROBACTIN TRANSPORT SYSTEM PERMEASE PROTEIN"/>
    <property type="match status" value="1"/>
</dbReference>